<dbReference type="PANTHER" id="PTHR30461:SF26">
    <property type="entry name" value="RESOLVASE HOMOLOG YNEB"/>
    <property type="match status" value="1"/>
</dbReference>
<evidence type="ECO:0000313" key="10">
    <source>
        <dbReference type="Proteomes" id="UP000003505"/>
    </source>
</evidence>
<evidence type="ECO:0000313" key="9">
    <source>
        <dbReference type="EMBL" id="EEX76767.1"/>
    </source>
</evidence>
<evidence type="ECO:0000259" key="8">
    <source>
        <dbReference type="PROSITE" id="PS51736"/>
    </source>
</evidence>
<dbReference type="InterPro" id="IPR036162">
    <property type="entry name" value="Resolvase-like_N_sf"/>
</dbReference>
<evidence type="ECO:0000256" key="7">
    <source>
        <dbReference type="SAM" id="MobiDB-lite"/>
    </source>
</evidence>
<comment type="caution">
    <text evidence="9">The sequence shown here is derived from an EMBL/GenBank/DDBJ whole genome shotgun (WGS) entry which is preliminary data.</text>
</comment>
<keyword evidence="3" id="KW-0238">DNA-binding</keyword>
<evidence type="ECO:0000256" key="5">
    <source>
        <dbReference type="PIRSR" id="PIRSR606118-50"/>
    </source>
</evidence>
<protein>
    <submittedName>
        <fullName evidence="9">Resolvase, N-terminal domain protein</fullName>
    </submittedName>
</protein>
<dbReference type="SUPFAM" id="SSF53041">
    <property type="entry name" value="Resolvase-like"/>
    <property type="match status" value="1"/>
</dbReference>
<evidence type="ECO:0000256" key="4">
    <source>
        <dbReference type="ARBA" id="ARBA00023172"/>
    </source>
</evidence>
<dbReference type="eggNOG" id="COG1961">
    <property type="taxonomic scope" value="Bacteria"/>
</dbReference>
<dbReference type="CDD" id="cd03768">
    <property type="entry name" value="SR_ResInv"/>
    <property type="match status" value="1"/>
</dbReference>
<reference evidence="9 10" key="1">
    <citation type="submission" date="2009-09" db="EMBL/GenBank/DDBJ databases">
        <authorList>
            <person name="Weinstock G."/>
            <person name="Sodergren E."/>
            <person name="Clifton S."/>
            <person name="Fulton L."/>
            <person name="Fulton B."/>
            <person name="Courtney L."/>
            <person name="Fronick C."/>
            <person name="Harrison M."/>
            <person name="Strong C."/>
            <person name="Farmer C."/>
            <person name="Delahaunty K."/>
            <person name="Markovic C."/>
            <person name="Hall O."/>
            <person name="Minx P."/>
            <person name="Tomlinson C."/>
            <person name="Mitreva M."/>
            <person name="Nelson J."/>
            <person name="Hou S."/>
            <person name="Wollam A."/>
            <person name="Pepin K.H."/>
            <person name="Johnson M."/>
            <person name="Bhonagiri V."/>
            <person name="Nash W.E."/>
            <person name="Warren W."/>
            <person name="Chinwalla A."/>
            <person name="Mardis E.R."/>
            <person name="Wilson R.K."/>
        </authorList>
    </citation>
    <scope>NUCLEOTIDE SEQUENCE [LARGE SCALE GENOMIC DNA]</scope>
    <source>
        <strain evidence="10">ATCC 35185 / DSM 20758 / VPI D19B-28</strain>
    </source>
</reference>
<evidence type="ECO:0000256" key="6">
    <source>
        <dbReference type="PROSITE-ProRule" id="PRU10137"/>
    </source>
</evidence>
<evidence type="ECO:0000256" key="3">
    <source>
        <dbReference type="ARBA" id="ARBA00023125"/>
    </source>
</evidence>
<dbReference type="Gene3D" id="3.40.50.1390">
    <property type="entry name" value="Resolvase, N-terminal catalytic domain"/>
    <property type="match status" value="1"/>
</dbReference>
<comment type="similarity">
    <text evidence="1">Belongs to the site-specific recombinase resolvase family.</text>
</comment>
<dbReference type="PROSITE" id="PS00398">
    <property type="entry name" value="RECOMBINASES_2"/>
    <property type="match status" value="1"/>
</dbReference>
<dbReference type="GO" id="GO:0000150">
    <property type="term" value="F:DNA strand exchange activity"/>
    <property type="evidence" value="ECO:0007669"/>
    <property type="project" value="InterPro"/>
</dbReference>
<evidence type="ECO:0000256" key="1">
    <source>
        <dbReference type="ARBA" id="ARBA00009913"/>
    </source>
</evidence>
<feature type="region of interest" description="Disordered" evidence="7">
    <location>
        <begin position="33"/>
        <end position="60"/>
    </location>
</feature>
<evidence type="ECO:0000256" key="2">
    <source>
        <dbReference type="ARBA" id="ARBA00022908"/>
    </source>
</evidence>
<dbReference type="GO" id="GO:0003677">
    <property type="term" value="F:DNA binding"/>
    <property type="evidence" value="ECO:0007669"/>
    <property type="project" value="UniProtKB-KW"/>
</dbReference>
<feature type="active site" description="O-(5'-phospho-DNA)-serine intermediate" evidence="5 6">
    <location>
        <position position="29"/>
    </location>
</feature>
<name>C9LWL9_SELS3</name>
<dbReference type="PANTHER" id="PTHR30461">
    <property type="entry name" value="DNA-INVERTASE FROM LAMBDOID PROPHAGE"/>
    <property type="match status" value="1"/>
</dbReference>
<feature type="compositionally biased region" description="Polar residues" evidence="7">
    <location>
        <begin position="51"/>
        <end position="60"/>
    </location>
</feature>
<dbReference type="InterPro" id="IPR006119">
    <property type="entry name" value="Resolv_N"/>
</dbReference>
<accession>C9LWL9</accession>
<dbReference type="PROSITE" id="PS51736">
    <property type="entry name" value="RECOMBINASES_3"/>
    <property type="match status" value="1"/>
</dbReference>
<dbReference type="InterPro" id="IPR050639">
    <property type="entry name" value="SSR_resolvase"/>
</dbReference>
<dbReference type="GO" id="GO:0015074">
    <property type="term" value="P:DNA integration"/>
    <property type="evidence" value="ECO:0007669"/>
    <property type="project" value="UniProtKB-KW"/>
</dbReference>
<sequence>MVESEGKDNQNFWSKRGIEMTVWGYARVSTKGQKAHGNSLEEQEQRLRENGASSVTVEQFSGASMERPKLQGLLGRMEAGDVLIVTKLDRLARNVEEGIHLIRSLIDRGVKVNVLNVGLLDQTPMGKFFITTLLAVAELERSMILERMQEGKAIARTKQGFREGRPPIDRARKEHALALLREGRSYKDVAAVTNLSVSTLSRYVRENGGFLRRKNKCKEDSGR</sequence>
<dbReference type="Gene3D" id="1.10.10.60">
    <property type="entry name" value="Homeodomain-like"/>
    <property type="match status" value="1"/>
</dbReference>
<dbReference type="AlphaFoldDB" id="C9LWL9"/>
<dbReference type="EMBL" id="ACKP02000044">
    <property type="protein sequence ID" value="EEX76767.1"/>
    <property type="molecule type" value="Genomic_DNA"/>
</dbReference>
<dbReference type="RefSeq" id="WP_006193176.1">
    <property type="nucleotide sequence ID" value="NZ_GG698597.1"/>
</dbReference>
<gene>
    <name evidence="9" type="ORF">SELSPUOL_01874</name>
</gene>
<dbReference type="Pfam" id="PF00239">
    <property type="entry name" value="Resolvase"/>
    <property type="match status" value="1"/>
</dbReference>
<organism evidence="9 10">
    <name type="scientific">Selenomonas sputigena (strain ATCC 35185 / DSM 20758 / CCUG 44933 / VPI D19B-28)</name>
    <dbReference type="NCBI Taxonomy" id="546271"/>
    <lineage>
        <taxon>Bacteria</taxon>
        <taxon>Bacillati</taxon>
        <taxon>Bacillota</taxon>
        <taxon>Negativicutes</taxon>
        <taxon>Selenomonadales</taxon>
        <taxon>Selenomonadaceae</taxon>
        <taxon>Selenomonas</taxon>
    </lineage>
</organism>
<dbReference type="PROSITE" id="PS00397">
    <property type="entry name" value="RECOMBINASES_1"/>
    <property type="match status" value="1"/>
</dbReference>
<dbReference type="Proteomes" id="UP000003505">
    <property type="component" value="Unassembled WGS sequence"/>
</dbReference>
<feature type="domain" description="Resolvase/invertase-type recombinase catalytic" evidence="8">
    <location>
        <begin position="21"/>
        <end position="159"/>
    </location>
</feature>
<dbReference type="STRING" id="546271.Selsp_0660"/>
<keyword evidence="4" id="KW-0233">DNA recombination</keyword>
<dbReference type="SMART" id="SM00857">
    <property type="entry name" value="Resolvase"/>
    <property type="match status" value="1"/>
</dbReference>
<proteinExistence type="inferred from homology"/>
<keyword evidence="2" id="KW-0229">DNA integration</keyword>
<dbReference type="InterPro" id="IPR006118">
    <property type="entry name" value="Recombinase_CS"/>
</dbReference>